<feature type="domain" description="Major facilitator superfamily (MFS) profile" evidence="9">
    <location>
        <begin position="15"/>
        <end position="460"/>
    </location>
</feature>
<evidence type="ECO:0000256" key="4">
    <source>
        <dbReference type="ARBA" id="ARBA00022989"/>
    </source>
</evidence>
<reference evidence="10 11" key="1">
    <citation type="submission" date="2024-03" db="EMBL/GenBank/DDBJ databases">
        <title>The Acrasis kona genome and developmental transcriptomes reveal deep origins of eukaryotic multicellular pathways.</title>
        <authorList>
            <person name="Sheikh S."/>
            <person name="Fu C.-J."/>
            <person name="Brown M.W."/>
            <person name="Baldauf S.L."/>
        </authorList>
    </citation>
    <scope>NUCLEOTIDE SEQUENCE [LARGE SCALE GENOMIC DNA]</scope>
    <source>
        <strain evidence="10 11">ATCC MYA-3509</strain>
    </source>
</reference>
<evidence type="ECO:0000313" key="11">
    <source>
        <dbReference type="Proteomes" id="UP001431209"/>
    </source>
</evidence>
<dbReference type="PROSITE" id="PS50850">
    <property type="entry name" value="MFS"/>
    <property type="match status" value="1"/>
</dbReference>
<evidence type="ECO:0000256" key="2">
    <source>
        <dbReference type="ARBA" id="ARBA00022448"/>
    </source>
</evidence>
<evidence type="ECO:0000256" key="5">
    <source>
        <dbReference type="ARBA" id="ARBA00023136"/>
    </source>
</evidence>
<dbReference type="GO" id="GO:0022857">
    <property type="term" value="F:transmembrane transporter activity"/>
    <property type="evidence" value="ECO:0007669"/>
    <property type="project" value="InterPro"/>
</dbReference>
<dbReference type="Pfam" id="PF07690">
    <property type="entry name" value="MFS_1"/>
    <property type="match status" value="1"/>
</dbReference>
<dbReference type="InterPro" id="IPR011701">
    <property type="entry name" value="MFS"/>
</dbReference>
<accession>A0AAW2YYF6</accession>
<evidence type="ECO:0000256" key="7">
    <source>
        <dbReference type="SAM" id="MobiDB-lite"/>
    </source>
</evidence>
<name>A0AAW2YYF6_9EUKA</name>
<feature type="transmembrane region" description="Helical" evidence="8">
    <location>
        <begin position="110"/>
        <end position="137"/>
    </location>
</feature>
<dbReference type="EMBL" id="JAOPGA020000809">
    <property type="protein sequence ID" value="KAL0482053.1"/>
    <property type="molecule type" value="Genomic_DNA"/>
</dbReference>
<keyword evidence="11" id="KW-1185">Reference proteome</keyword>
<dbReference type="InterPro" id="IPR036259">
    <property type="entry name" value="MFS_trans_sf"/>
</dbReference>
<feature type="transmembrane region" description="Helical" evidence="8">
    <location>
        <begin position="149"/>
        <end position="171"/>
    </location>
</feature>
<keyword evidence="4 8" id="KW-1133">Transmembrane helix</keyword>
<evidence type="ECO:0000256" key="8">
    <source>
        <dbReference type="SAM" id="Phobius"/>
    </source>
</evidence>
<evidence type="ECO:0000313" key="10">
    <source>
        <dbReference type="EMBL" id="KAL0482053.1"/>
    </source>
</evidence>
<dbReference type="GO" id="GO:0016020">
    <property type="term" value="C:membrane"/>
    <property type="evidence" value="ECO:0007669"/>
    <property type="project" value="UniProtKB-SubCell"/>
</dbReference>
<evidence type="ECO:0000256" key="6">
    <source>
        <dbReference type="ARBA" id="ARBA00024338"/>
    </source>
</evidence>
<feature type="region of interest" description="Disordered" evidence="7">
    <location>
        <begin position="239"/>
        <end position="259"/>
    </location>
</feature>
<dbReference type="AlphaFoldDB" id="A0AAW2YYF6"/>
<feature type="transmembrane region" description="Helical" evidence="8">
    <location>
        <begin position="84"/>
        <end position="104"/>
    </location>
</feature>
<protein>
    <submittedName>
        <fullName evidence="10">Sphingolipid transporter</fullName>
    </submittedName>
</protein>
<dbReference type="Gene3D" id="1.20.1250.20">
    <property type="entry name" value="MFS general substrate transporter like domains"/>
    <property type="match status" value="1"/>
</dbReference>
<gene>
    <name evidence="10" type="ORF">AKO1_013267</name>
</gene>
<feature type="transmembrane region" description="Helical" evidence="8">
    <location>
        <begin position="276"/>
        <end position="299"/>
    </location>
</feature>
<comment type="caution">
    <text evidence="10">The sequence shown here is derived from an EMBL/GenBank/DDBJ whole genome shotgun (WGS) entry which is preliminary data.</text>
</comment>
<proteinExistence type="inferred from homology"/>
<sequence>MVRYIDVFWKRPKLVLVAMAFINLIMYFDRGILASVLSKLLREWKLSKTMGGILQSSFIVGFMIASPLWANLTTRFRVNTLISIGMYCFSIIAILLGVIGLTSPREENSWGYYVFTCLRFLIGIAEASFVPLSISIIDDISPIQHKSTYMSVFLITSPMGIALGYAVTGLFDKVTGYWQLVFFCESLLLFIMATLMIFIPLHDHVCNKQQLGPVVEQVTTAAVDSAFMGDEELDKDVTKQNFNKNDDDGEEPNSPASDNHVTYNVATVLVPLVKNFTYVCIVAGSTQYYGVLGALVFWAPTYINYRLEAYDMQQDNRDLVANLGFSAIIIVCSIFGSIIGGVLLDLSGGPAGYKGVSKALFWCCGYLFIALPVGLCVFLIEPINLFVFFLLFGSSIFLLMLLSSPFQCAVVCCLPENLRHFGSGYQIFFLHALGDFPSPFLFGVIADKSLKYAMLYQWHF</sequence>
<dbReference type="InterPro" id="IPR044770">
    <property type="entry name" value="MFS_spinster-like"/>
</dbReference>
<feature type="transmembrane region" description="Helical" evidence="8">
    <location>
        <begin position="427"/>
        <end position="446"/>
    </location>
</feature>
<comment type="similarity">
    <text evidence="6">Belongs to the major facilitator superfamily. Spinster (TC 2.A.1.49) family.</text>
</comment>
<evidence type="ECO:0000256" key="3">
    <source>
        <dbReference type="ARBA" id="ARBA00022692"/>
    </source>
</evidence>
<dbReference type="InterPro" id="IPR020846">
    <property type="entry name" value="MFS_dom"/>
</dbReference>
<organism evidence="10 11">
    <name type="scientific">Acrasis kona</name>
    <dbReference type="NCBI Taxonomy" id="1008807"/>
    <lineage>
        <taxon>Eukaryota</taxon>
        <taxon>Discoba</taxon>
        <taxon>Heterolobosea</taxon>
        <taxon>Tetramitia</taxon>
        <taxon>Eutetramitia</taxon>
        <taxon>Acrasidae</taxon>
        <taxon>Acrasis</taxon>
    </lineage>
</organism>
<feature type="transmembrane region" description="Helical" evidence="8">
    <location>
        <begin position="53"/>
        <end position="72"/>
    </location>
</feature>
<dbReference type="PANTHER" id="PTHR23505">
    <property type="entry name" value="SPINSTER"/>
    <property type="match status" value="1"/>
</dbReference>
<keyword evidence="5 8" id="KW-0472">Membrane</keyword>
<dbReference type="PANTHER" id="PTHR23505:SF79">
    <property type="entry name" value="PROTEIN SPINSTER"/>
    <property type="match status" value="1"/>
</dbReference>
<feature type="transmembrane region" description="Helical" evidence="8">
    <location>
        <begin position="386"/>
        <end position="415"/>
    </location>
</feature>
<evidence type="ECO:0000256" key="1">
    <source>
        <dbReference type="ARBA" id="ARBA00004141"/>
    </source>
</evidence>
<keyword evidence="3 8" id="KW-0812">Transmembrane</keyword>
<dbReference type="SUPFAM" id="SSF103473">
    <property type="entry name" value="MFS general substrate transporter"/>
    <property type="match status" value="1"/>
</dbReference>
<feature type="transmembrane region" description="Helical" evidence="8">
    <location>
        <begin position="319"/>
        <end position="347"/>
    </location>
</feature>
<feature type="transmembrane region" description="Helical" evidence="8">
    <location>
        <begin position="177"/>
        <end position="201"/>
    </location>
</feature>
<keyword evidence="2" id="KW-0813">Transport</keyword>
<feature type="transmembrane region" description="Helical" evidence="8">
    <location>
        <begin position="359"/>
        <end position="380"/>
    </location>
</feature>
<comment type="subcellular location">
    <subcellularLocation>
        <location evidence="1">Membrane</location>
        <topology evidence="1">Multi-pass membrane protein</topology>
    </subcellularLocation>
</comment>
<dbReference type="Proteomes" id="UP001431209">
    <property type="component" value="Unassembled WGS sequence"/>
</dbReference>
<feature type="transmembrane region" description="Helical" evidence="8">
    <location>
        <begin position="12"/>
        <end position="33"/>
    </location>
</feature>
<evidence type="ECO:0000259" key="9">
    <source>
        <dbReference type="PROSITE" id="PS50850"/>
    </source>
</evidence>